<evidence type="ECO:0000313" key="7">
    <source>
        <dbReference type="EMBL" id="MBB5154852.1"/>
    </source>
</evidence>
<evidence type="ECO:0000256" key="3">
    <source>
        <dbReference type="ARBA" id="ARBA00023125"/>
    </source>
</evidence>
<dbReference type="InterPro" id="IPR036388">
    <property type="entry name" value="WH-like_DNA-bd_sf"/>
</dbReference>
<sequence>MRCPAPYPMRENRRGQRVSAQESGGSARRRAGRSPCPAGSQAQFLAEQQPAEQHRHDRHQPPSAISQQLSTLEKEAGTPLLEKVGRGLKPTPAGTLLAERAGKIADLLSSTEVELADIRAGRTGLLRVRFFHTASVGLIPPAVAKFRAEHPEVQLDLRMQEAGLLDEVVLGEADRAITVVGRAAPERRGVRFVHLADDPYRLVLPKSHPMAAQDCVDLAQLARDSWVNSALTGDEICAQLLQDAYASAGFTPKVVLETDGSYSAQGFVAAELGVALVPRLGLDVVHPGVVVRPARRPEPVRRLYVAVRETVADRPATQSLLDTLLEIARA</sequence>
<evidence type="ECO:0000256" key="1">
    <source>
        <dbReference type="ARBA" id="ARBA00009437"/>
    </source>
</evidence>
<evidence type="ECO:0000256" key="2">
    <source>
        <dbReference type="ARBA" id="ARBA00023015"/>
    </source>
</evidence>
<protein>
    <submittedName>
        <fullName evidence="7">DNA-binding transcriptional LysR family regulator</fullName>
    </submittedName>
</protein>
<evidence type="ECO:0000259" key="6">
    <source>
        <dbReference type="PROSITE" id="PS50931"/>
    </source>
</evidence>
<reference evidence="7 8" key="1">
    <citation type="submission" date="2020-08" db="EMBL/GenBank/DDBJ databases">
        <title>Sequencing the genomes of 1000 actinobacteria strains.</title>
        <authorList>
            <person name="Klenk H.-P."/>
        </authorList>
    </citation>
    <scope>NUCLEOTIDE SEQUENCE [LARGE SCALE GENOMIC DNA]</scope>
    <source>
        <strain evidence="7 8">DSM 45584</strain>
    </source>
</reference>
<keyword evidence="3 7" id="KW-0238">DNA-binding</keyword>
<evidence type="ECO:0000256" key="5">
    <source>
        <dbReference type="SAM" id="MobiDB-lite"/>
    </source>
</evidence>
<proteinExistence type="inferred from homology"/>
<dbReference type="Gene3D" id="1.10.10.10">
    <property type="entry name" value="Winged helix-like DNA-binding domain superfamily/Winged helix DNA-binding domain"/>
    <property type="match status" value="1"/>
</dbReference>
<dbReference type="InterPro" id="IPR005119">
    <property type="entry name" value="LysR_subst-bd"/>
</dbReference>
<comment type="caution">
    <text evidence="7">The sequence shown here is derived from an EMBL/GenBank/DDBJ whole genome shotgun (WGS) entry which is preliminary data.</text>
</comment>
<dbReference type="PANTHER" id="PTHR30346">
    <property type="entry name" value="TRANSCRIPTIONAL DUAL REGULATOR HCAR-RELATED"/>
    <property type="match status" value="1"/>
</dbReference>
<evidence type="ECO:0000256" key="4">
    <source>
        <dbReference type="ARBA" id="ARBA00023163"/>
    </source>
</evidence>
<comment type="similarity">
    <text evidence="1">Belongs to the LysR transcriptional regulatory family.</text>
</comment>
<gene>
    <name evidence="7" type="ORF">BJ970_002386</name>
</gene>
<accession>A0A840PX40</accession>
<dbReference type="Proteomes" id="UP000584374">
    <property type="component" value="Unassembled WGS sequence"/>
</dbReference>
<keyword evidence="2" id="KW-0805">Transcription regulation</keyword>
<dbReference type="Pfam" id="PF03466">
    <property type="entry name" value="LysR_substrate"/>
    <property type="match status" value="1"/>
</dbReference>
<dbReference type="GO" id="GO:0032993">
    <property type="term" value="C:protein-DNA complex"/>
    <property type="evidence" value="ECO:0007669"/>
    <property type="project" value="TreeGrafter"/>
</dbReference>
<dbReference type="EMBL" id="JACHIW010000001">
    <property type="protein sequence ID" value="MBB5154852.1"/>
    <property type="molecule type" value="Genomic_DNA"/>
</dbReference>
<dbReference type="GO" id="GO:0003700">
    <property type="term" value="F:DNA-binding transcription factor activity"/>
    <property type="evidence" value="ECO:0007669"/>
    <property type="project" value="InterPro"/>
</dbReference>
<dbReference type="Gene3D" id="3.40.190.10">
    <property type="entry name" value="Periplasmic binding protein-like II"/>
    <property type="match status" value="2"/>
</dbReference>
<keyword evidence="8" id="KW-1185">Reference proteome</keyword>
<name>A0A840PX40_9PSEU</name>
<feature type="domain" description="HTH lysR-type" evidence="6">
    <location>
        <begin position="59"/>
        <end position="91"/>
    </location>
</feature>
<evidence type="ECO:0000313" key="8">
    <source>
        <dbReference type="Proteomes" id="UP000584374"/>
    </source>
</evidence>
<dbReference type="RefSeq" id="WP_246470820.1">
    <property type="nucleotide sequence ID" value="NZ_JACHIW010000001.1"/>
</dbReference>
<keyword evidence="4" id="KW-0804">Transcription</keyword>
<dbReference type="CDD" id="cd08423">
    <property type="entry name" value="PBP2_LTTR_like_6"/>
    <property type="match status" value="1"/>
</dbReference>
<dbReference type="SUPFAM" id="SSF46785">
    <property type="entry name" value="Winged helix' DNA-binding domain"/>
    <property type="match status" value="1"/>
</dbReference>
<dbReference type="SUPFAM" id="SSF53850">
    <property type="entry name" value="Periplasmic binding protein-like II"/>
    <property type="match status" value="1"/>
</dbReference>
<dbReference type="AlphaFoldDB" id="A0A840PX40"/>
<dbReference type="Pfam" id="PF00126">
    <property type="entry name" value="HTH_1"/>
    <property type="match status" value="1"/>
</dbReference>
<dbReference type="GO" id="GO:0003677">
    <property type="term" value="F:DNA binding"/>
    <property type="evidence" value="ECO:0007669"/>
    <property type="project" value="UniProtKB-KW"/>
</dbReference>
<dbReference type="PANTHER" id="PTHR30346:SF29">
    <property type="entry name" value="LYSR SUBSTRATE-BINDING"/>
    <property type="match status" value="1"/>
</dbReference>
<feature type="region of interest" description="Disordered" evidence="5">
    <location>
        <begin position="1"/>
        <end position="64"/>
    </location>
</feature>
<dbReference type="InterPro" id="IPR036390">
    <property type="entry name" value="WH_DNA-bd_sf"/>
</dbReference>
<dbReference type="PROSITE" id="PS50931">
    <property type="entry name" value="HTH_LYSR"/>
    <property type="match status" value="1"/>
</dbReference>
<dbReference type="InterPro" id="IPR000847">
    <property type="entry name" value="LysR_HTH_N"/>
</dbReference>
<organism evidence="7 8">
    <name type="scientific">Saccharopolyspora phatthalungensis</name>
    <dbReference type="NCBI Taxonomy" id="664693"/>
    <lineage>
        <taxon>Bacteria</taxon>
        <taxon>Bacillati</taxon>
        <taxon>Actinomycetota</taxon>
        <taxon>Actinomycetes</taxon>
        <taxon>Pseudonocardiales</taxon>
        <taxon>Pseudonocardiaceae</taxon>
        <taxon>Saccharopolyspora</taxon>
    </lineage>
</organism>